<dbReference type="AlphaFoldDB" id="A0A0N1PAM1"/>
<reference evidence="1 2" key="1">
    <citation type="journal article" date="2015" name="PLoS Pathog.">
        <title>Leptomonas seymouri: Adaptations to the Dixenous Life Cycle Analyzed by Genome Sequencing, Transcriptome Profiling and Co-infection with Leishmania donovani.</title>
        <authorList>
            <person name="Kraeva N."/>
            <person name="Butenko A."/>
            <person name="Hlavacova J."/>
            <person name="Kostygov A."/>
            <person name="Myskova J."/>
            <person name="Grybchuk D."/>
            <person name="Lestinova T."/>
            <person name="Votypka J."/>
            <person name="Volf P."/>
            <person name="Opperdoes F."/>
            <person name="Flegontov P."/>
            <person name="Lukes J."/>
            <person name="Yurchenko V."/>
        </authorList>
    </citation>
    <scope>NUCLEOTIDE SEQUENCE [LARGE SCALE GENOMIC DNA]</scope>
    <source>
        <strain evidence="1 2">ATCC 30220</strain>
    </source>
</reference>
<comment type="caution">
    <text evidence="1">The sequence shown here is derived from an EMBL/GenBank/DDBJ whole genome shotgun (WGS) entry which is preliminary data.</text>
</comment>
<evidence type="ECO:0000313" key="1">
    <source>
        <dbReference type="EMBL" id="KPI85535.1"/>
    </source>
</evidence>
<dbReference type="EMBL" id="LJSK01000182">
    <property type="protein sequence ID" value="KPI85535.1"/>
    <property type="molecule type" value="Genomic_DNA"/>
</dbReference>
<organism evidence="1 2">
    <name type="scientific">Leptomonas seymouri</name>
    <dbReference type="NCBI Taxonomy" id="5684"/>
    <lineage>
        <taxon>Eukaryota</taxon>
        <taxon>Discoba</taxon>
        <taxon>Euglenozoa</taxon>
        <taxon>Kinetoplastea</taxon>
        <taxon>Metakinetoplastina</taxon>
        <taxon>Trypanosomatida</taxon>
        <taxon>Trypanosomatidae</taxon>
        <taxon>Leishmaniinae</taxon>
        <taxon>Leptomonas</taxon>
    </lineage>
</organism>
<keyword evidence="2" id="KW-1185">Reference proteome</keyword>
<protein>
    <submittedName>
        <fullName evidence="1">Uncharacterized protein</fullName>
    </submittedName>
</protein>
<name>A0A0N1PAM1_LEPSE</name>
<evidence type="ECO:0000313" key="2">
    <source>
        <dbReference type="Proteomes" id="UP000038009"/>
    </source>
</evidence>
<dbReference type="VEuPathDB" id="TriTrypDB:Lsey_0182_0160"/>
<dbReference type="OMA" id="KEKMRCF"/>
<accession>A0A0N1PAM1</accession>
<gene>
    <name evidence="1" type="ORF">ABL78_5416</name>
</gene>
<dbReference type="Proteomes" id="UP000038009">
    <property type="component" value="Unassembled WGS sequence"/>
</dbReference>
<sequence>MFGDAYWERREHYVDLFADDETRHGQYKQKQSCFLTIEEVVERLREQPCIHERIATVEEFDEPVGSLSVLNVLAKSSYFDVVQTDSYWWSFERRDDIIVIQRSKNFSSVHSRCKGSYRNYRWLLETAPTSHRSVRCRRGPKLVELLSSMLRDHLFDAKGCQSSSWEFSNYILDFCCHVPQPSCAQAHA</sequence>
<proteinExistence type="predicted"/>
<dbReference type="OrthoDB" id="269793at2759"/>